<feature type="chain" id="PRO_5046238146" evidence="1">
    <location>
        <begin position="22"/>
        <end position="571"/>
    </location>
</feature>
<accession>A0ABU9EBV4</accession>
<proteinExistence type="predicted"/>
<evidence type="ECO:0000313" key="3">
    <source>
        <dbReference type="EMBL" id="MEK9501996.1"/>
    </source>
</evidence>
<sequence length="571" mass="60295">MTRRRFERSSLTSLLPLLVFAAACDNSTSPETEQVTVSISSGPLALVIEETAQLQAQVSDGTSAVAWSSDDAAIATVNSTGLVEAVSPGTTRIEAALVSSSEAAASLTVTVTDACATVVGTAPVGSIGSGGVTSSGTLGAGDCFRDGVRSDRWAIELPTDVGLDLWLDSEFAGKLLVEDLDGNVLIESAPGAAGVAGQAQAATGLAFSTEPGSYIVVVTGGTGAYDLTVSQHDRCNALTGLIARNQAATQEVTGIDCPLPSGRRADLWFFSSPERGPVGIRATSDEFAPTVIVTEADVTDPESTTPIARFGPESSPFLEGVTLMLDPGDYRIWVLGEESGADGLYELVVDSGAGAIIAWGVPLEYGFNSQEEAVSRNVFRFLTGGATDSRMLFTRGCDPRVDSKHCYLVSDLETLDPFYDVVDEFGTLEYRDPLAVTDFTDYDVIFAPHCAPFVGDQSDRAEVHEKLEAAVRAGVRVFVSGESSCSYGGVDTTVLANEFLEPLGVRFTDLDPRVPEEPVPEERRVGFLEGVSTFTPWRMAPLILDSGDWRVGAEASTGVVSYLRSFPVDGW</sequence>
<dbReference type="EMBL" id="JBBHLI010000008">
    <property type="protein sequence ID" value="MEK9501996.1"/>
    <property type="molecule type" value="Genomic_DNA"/>
</dbReference>
<comment type="caution">
    <text evidence="3">The sequence shown here is derived from an EMBL/GenBank/DDBJ whole genome shotgun (WGS) entry which is preliminary data.</text>
</comment>
<dbReference type="Gene3D" id="2.60.40.1080">
    <property type="match status" value="1"/>
</dbReference>
<keyword evidence="4" id="KW-1185">Reference proteome</keyword>
<dbReference type="InterPro" id="IPR003343">
    <property type="entry name" value="Big_2"/>
</dbReference>
<gene>
    <name evidence="3" type="ORF">WI372_13465</name>
</gene>
<feature type="signal peptide" evidence="1">
    <location>
        <begin position="1"/>
        <end position="21"/>
    </location>
</feature>
<evidence type="ECO:0000256" key="1">
    <source>
        <dbReference type="SAM" id="SignalP"/>
    </source>
</evidence>
<reference evidence="3 4" key="1">
    <citation type="submission" date="2024-02" db="EMBL/GenBank/DDBJ databases">
        <title>A novel Gemmatimonadota bacterium.</title>
        <authorList>
            <person name="Du Z.-J."/>
            <person name="Ye Y.-Q."/>
        </authorList>
    </citation>
    <scope>NUCLEOTIDE SEQUENCE [LARGE SCALE GENOMIC DNA]</scope>
    <source>
        <strain evidence="3 4">DH-20</strain>
    </source>
</reference>
<dbReference type="RefSeq" id="WP_405282631.1">
    <property type="nucleotide sequence ID" value="NZ_CP144380.1"/>
</dbReference>
<dbReference type="PROSITE" id="PS51257">
    <property type="entry name" value="PROKAR_LIPOPROTEIN"/>
    <property type="match status" value="1"/>
</dbReference>
<dbReference type="Pfam" id="PF02368">
    <property type="entry name" value="Big_2"/>
    <property type="match status" value="1"/>
</dbReference>
<keyword evidence="1" id="KW-0732">Signal</keyword>
<dbReference type="SMART" id="SM00635">
    <property type="entry name" value="BID_2"/>
    <property type="match status" value="1"/>
</dbReference>
<dbReference type="Proteomes" id="UP001484239">
    <property type="component" value="Unassembled WGS sequence"/>
</dbReference>
<feature type="domain" description="BIG2" evidence="2">
    <location>
        <begin position="33"/>
        <end position="107"/>
    </location>
</feature>
<evidence type="ECO:0000313" key="4">
    <source>
        <dbReference type="Proteomes" id="UP001484239"/>
    </source>
</evidence>
<protein>
    <submittedName>
        <fullName evidence="3">Ig-like domain-containing protein</fullName>
    </submittedName>
</protein>
<name>A0ABU9EBV4_9BACT</name>
<dbReference type="SUPFAM" id="SSF49373">
    <property type="entry name" value="Invasin/intimin cell-adhesion fragments"/>
    <property type="match status" value="1"/>
</dbReference>
<organism evidence="3 4">
    <name type="scientific">Gaopeijia maritima</name>
    <dbReference type="NCBI Taxonomy" id="3119007"/>
    <lineage>
        <taxon>Bacteria</taxon>
        <taxon>Pseudomonadati</taxon>
        <taxon>Gemmatimonadota</taxon>
        <taxon>Longimicrobiia</taxon>
        <taxon>Gaopeijiales</taxon>
        <taxon>Gaopeijiaceae</taxon>
        <taxon>Gaopeijia</taxon>
    </lineage>
</organism>
<evidence type="ECO:0000259" key="2">
    <source>
        <dbReference type="SMART" id="SM00635"/>
    </source>
</evidence>
<dbReference type="InterPro" id="IPR008964">
    <property type="entry name" value="Invasin/intimin_cell_adhesion"/>
</dbReference>